<accession>A0A1M4Z3A2</accession>
<organism evidence="3 4">
    <name type="scientific">Lactonifactor longoviformis DSM 17459</name>
    <dbReference type="NCBI Taxonomy" id="1122155"/>
    <lineage>
        <taxon>Bacteria</taxon>
        <taxon>Bacillati</taxon>
        <taxon>Bacillota</taxon>
        <taxon>Clostridia</taxon>
        <taxon>Eubacteriales</taxon>
        <taxon>Clostridiaceae</taxon>
        <taxon>Lactonifactor</taxon>
    </lineage>
</organism>
<name>A0A1M4Z3A2_9CLOT</name>
<dbReference type="InterPro" id="IPR012791">
    <property type="entry name" value="3-oxoacid_CoA-transf_B"/>
</dbReference>
<dbReference type="STRING" id="1122155.SAMN02745158_02618"/>
<evidence type="ECO:0000313" key="3">
    <source>
        <dbReference type="EMBL" id="SHF12438.1"/>
    </source>
</evidence>
<proteinExistence type="inferred from homology"/>
<evidence type="ECO:0000256" key="1">
    <source>
        <dbReference type="ARBA" id="ARBA00007047"/>
    </source>
</evidence>
<dbReference type="SUPFAM" id="SSF100950">
    <property type="entry name" value="NagB/RpiA/CoA transferase-like"/>
    <property type="match status" value="1"/>
</dbReference>
<evidence type="ECO:0000256" key="2">
    <source>
        <dbReference type="ARBA" id="ARBA00022679"/>
    </source>
</evidence>
<dbReference type="NCBIfam" id="TIGR02428">
    <property type="entry name" value="pcaJ_scoB_fam"/>
    <property type="match status" value="1"/>
</dbReference>
<protein>
    <submittedName>
        <fullName evidence="3">Acetate CoA/acetoacetate CoA-transferase beta subunit</fullName>
    </submittedName>
</protein>
<sequence length="240" mass="26170">MYSKREIIALNIANMLHDGDFVNLGVGMPTLVGRYIPRDITVWLHGENGCVGQDATITGTQEEMQRWKAEHGGEDSDWKTGHRDLINASCEYVTLLPGGCCFDSSIAFAMARGGHLDATVLGGLQVDAKGNLANWMVPGKGVPGMGGAMDLVCGAKKVIIAMEHCTKEGAPKLLKECTMPLTAVACVDVVVTEFCILERRGGRFAVTAMNAEIEREELIKRTEMELVFDKRLHEMEMPAD</sequence>
<dbReference type="AlphaFoldDB" id="A0A1M4Z3A2"/>
<reference evidence="3 4" key="1">
    <citation type="submission" date="2016-11" db="EMBL/GenBank/DDBJ databases">
        <authorList>
            <person name="Jaros S."/>
            <person name="Januszkiewicz K."/>
            <person name="Wedrychowicz H."/>
        </authorList>
    </citation>
    <scope>NUCLEOTIDE SEQUENCE [LARGE SCALE GENOMIC DNA]</scope>
    <source>
        <strain evidence="3 4">DSM 17459</strain>
    </source>
</reference>
<keyword evidence="2 3" id="KW-0808">Transferase</keyword>
<dbReference type="Gene3D" id="3.40.1080.10">
    <property type="entry name" value="Glutaconate Coenzyme A-transferase"/>
    <property type="match status" value="1"/>
</dbReference>
<dbReference type="InterPro" id="IPR004165">
    <property type="entry name" value="CoA_trans_fam_I"/>
</dbReference>
<dbReference type="OrthoDB" id="9778604at2"/>
<dbReference type="PANTHER" id="PTHR13707:SF57">
    <property type="entry name" value="SUCCINYL-COA:3-KETOACID COENZYME A TRANSFERASE SUBUNIT B-RELATED"/>
    <property type="match status" value="1"/>
</dbReference>
<dbReference type="Pfam" id="PF01144">
    <property type="entry name" value="CoA_trans"/>
    <property type="match status" value="1"/>
</dbReference>
<dbReference type="GO" id="GO:0008410">
    <property type="term" value="F:CoA-transferase activity"/>
    <property type="evidence" value="ECO:0007669"/>
    <property type="project" value="InterPro"/>
</dbReference>
<dbReference type="SMART" id="SM00882">
    <property type="entry name" value="CoA_trans"/>
    <property type="match status" value="1"/>
</dbReference>
<dbReference type="EMBL" id="FQVI01000013">
    <property type="protein sequence ID" value="SHF12438.1"/>
    <property type="molecule type" value="Genomic_DNA"/>
</dbReference>
<dbReference type="PANTHER" id="PTHR13707">
    <property type="entry name" value="KETOACID-COENZYME A TRANSFERASE"/>
    <property type="match status" value="1"/>
</dbReference>
<dbReference type="RefSeq" id="WP_072852455.1">
    <property type="nucleotide sequence ID" value="NZ_FQVI01000013.1"/>
</dbReference>
<gene>
    <name evidence="3" type="ORF">SAMN02745158_02618</name>
</gene>
<dbReference type="InterPro" id="IPR037171">
    <property type="entry name" value="NagB/RpiA_transferase-like"/>
</dbReference>
<evidence type="ECO:0000313" key="4">
    <source>
        <dbReference type="Proteomes" id="UP000184245"/>
    </source>
</evidence>
<comment type="similarity">
    <text evidence="1">Belongs to the 3-oxoacid CoA-transferase subunit B family.</text>
</comment>
<dbReference type="Proteomes" id="UP000184245">
    <property type="component" value="Unassembled WGS sequence"/>
</dbReference>
<keyword evidence="4" id="KW-1185">Reference proteome</keyword>